<dbReference type="PROSITE" id="PS50041">
    <property type="entry name" value="C_TYPE_LECTIN_2"/>
    <property type="match status" value="1"/>
</dbReference>
<organism evidence="1 2">
    <name type="scientific">Macrostomum lignano</name>
    <dbReference type="NCBI Taxonomy" id="282301"/>
    <lineage>
        <taxon>Eukaryota</taxon>
        <taxon>Metazoa</taxon>
        <taxon>Spiralia</taxon>
        <taxon>Lophotrochozoa</taxon>
        <taxon>Platyhelminthes</taxon>
        <taxon>Rhabditophora</taxon>
        <taxon>Macrostomorpha</taxon>
        <taxon>Macrostomida</taxon>
        <taxon>Macrostomidae</taxon>
        <taxon>Macrostomum</taxon>
    </lineage>
</organism>
<dbReference type="Pfam" id="PF00059">
    <property type="entry name" value="Lectin_C"/>
    <property type="match status" value="1"/>
</dbReference>
<dbReference type="OrthoDB" id="6054076at2759"/>
<sequence length="201" mass="22755">MAPASRPSSQVEETHMHIQTPAALASQPDVQYEQADYSLLSNSTQAVVTTPRPTLAPIRCPSGWQLLDNSCYYVMFNKTNYFNAQMSCQAMGATVTSILTPREHTLLTVAIGCNAPTWIGLEKARPCFRQPNRDHCWVWMDRSPTVHFDWASGQTVDRRDAECVILDGQWKVVNCYAEYGYICKRHSYDLAKDVIEEDSKQ</sequence>
<keyword evidence="1" id="KW-1185">Reference proteome</keyword>
<dbReference type="PANTHER" id="PTHR22803">
    <property type="entry name" value="MANNOSE, PHOSPHOLIPASE, LECTIN RECEPTOR RELATED"/>
    <property type="match status" value="1"/>
</dbReference>
<dbReference type="AlphaFoldDB" id="A0A1I8G3S3"/>
<dbReference type="InterPro" id="IPR016187">
    <property type="entry name" value="CTDL_fold"/>
</dbReference>
<name>A0A1I8G3S3_9PLAT</name>
<dbReference type="SUPFAM" id="SSF56436">
    <property type="entry name" value="C-type lectin-like"/>
    <property type="match status" value="1"/>
</dbReference>
<dbReference type="InterPro" id="IPR001304">
    <property type="entry name" value="C-type_lectin-like"/>
</dbReference>
<accession>A0A1I8G3S3</accession>
<protein>
    <submittedName>
        <fullName evidence="2">C-type lectin domain-containing protein</fullName>
    </submittedName>
</protein>
<dbReference type="STRING" id="282301.A0A1I8G3S3"/>
<proteinExistence type="predicted"/>
<dbReference type="WBParaSite" id="maker-uti_cns_0000814-snap-gene-0.11-mRNA-1">
    <property type="protein sequence ID" value="maker-uti_cns_0000814-snap-gene-0.11-mRNA-1"/>
    <property type="gene ID" value="maker-uti_cns_0000814-snap-gene-0.11"/>
</dbReference>
<dbReference type="SMART" id="SM00034">
    <property type="entry name" value="CLECT"/>
    <property type="match status" value="1"/>
</dbReference>
<dbReference type="CDD" id="cd00037">
    <property type="entry name" value="CLECT"/>
    <property type="match status" value="1"/>
</dbReference>
<dbReference type="Proteomes" id="UP000095280">
    <property type="component" value="Unplaced"/>
</dbReference>
<reference evidence="2" key="1">
    <citation type="submission" date="2016-11" db="UniProtKB">
        <authorList>
            <consortium name="WormBaseParasite"/>
        </authorList>
    </citation>
    <scope>IDENTIFICATION</scope>
</reference>
<evidence type="ECO:0000313" key="1">
    <source>
        <dbReference type="Proteomes" id="UP000095280"/>
    </source>
</evidence>
<dbReference type="Gene3D" id="3.10.100.10">
    <property type="entry name" value="Mannose-Binding Protein A, subunit A"/>
    <property type="match status" value="1"/>
</dbReference>
<dbReference type="InterPro" id="IPR016186">
    <property type="entry name" value="C-type_lectin-like/link_sf"/>
</dbReference>
<dbReference type="InterPro" id="IPR050111">
    <property type="entry name" value="C-type_lectin/snaclec_domain"/>
</dbReference>
<evidence type="ECO:0000313" key="2">
    <source>
        <dbReference type="WBParaSite" id="maker-uti_cns_0000814-snap-gene-0.11-mRNA-1"/>
    </source>
</evidence>